<dbReference type="EMBL" id="CAJVCH010529761">
    <property type="protein sequence ID" value="CAG7823513.1"/>
    <property type="molecule type" value="Genomic_DNA"/>
</dbReference>
<dbReference type="AlphaFoldDB" id="A0A8J2PHL4"/>
<evidence type="ECO:0000313" key="1">
    <source>
        <dbReference type="EMBL" id="CAG7823513.1"/>
    </source>
</evidence>
<gene>
    <name evidence="1" type="ORF">AFUS01_LOCUS33726</name>
</gene>
<accession>A0A8J2PHL4</accession>
<sequence length="75" mass="8556">NGQRSVSYYPGQNIYTCVSLTYTFASDLSARQVGNYVEIFGYWNEATILGYELQNISIQCHQNFTRDNDSNLSCI</sequence>
<proteinExistence type="predicted"/>
<protein>
    <submittedName>
        <fullName evidence="1">Uncharacterized protein</fullName>
    </submittedName>
</protein>
<comment type="caution">
    <text evidence="1">The sequence shown here is derived from an EMBL/GenBank/DDBJ whole genome shotgun (WGS) entry which is preliminary data.</text>
</comment>
<keyword evidence="2" id="KW-1185">Reference proteome</keyword>
<evidence type="ECO:0000313" key="2">
    <source>
        <dbReference type="Proteomes" id="UP000708208"/>
    </source>
</evidence>
<feature type="non-terminal residue" evidence="1">
    <location>
        <position position="1"/>
    </location>
</feature>
<dbReference type="Proteomes" id="UP000708208">
    <property type="component" value="Unassembled WGS sequence"/>
</dbReference>
<organism evidence="1 2">
    <name type="scientific">Allacma fusca</name>
    <dbReference type="NCBI Taxonomy" id="39272"/>
    <lineage>
        <taxon>Eukaryota</taxon>
        <taxon>Metazoa</taxon>
        <taxon>Ecdysozoa</taxon>
        <taxon>Arthropoda</taxon>
        <taxon>Hexapoda</taxon>
        <taxon>Collembola</taxon>
        <taxon>Symphypleona</taxon>
        <taxon>Sminthuridae</taxon>
        <taxon>Allacma</taxon>
    </lineage>
</organism>
<name>A0A8J2PHL4_9HEXA</name>
<reference evidence="1" key="1">
    <citation type="submission" date="2021-06" db="EMBL/GenBank/DDBJ databases">
        <authorList>
            <person name="Hodson N. C."/>
            <person name="Mongue J. A."/>
            <person name="Jaron S. K."/>
        </authorList>
    </citation>
    <scope>NUCLEOTIDE SEQUENCE</scope>
</reference>